<dbReference type="InterPro" id="IPR040256">
    <property type="entry name" value="At4g02000-like"/>
</dbReference>
<dbReference type="PANTHER" id="PTHR31286:SF165">
    <property type="entry name" value="DUF4283 DOMAIN-CONTAINING PROTEIN"/>
    <property type="match status" value="1"/>
</dbReference>
<gene>
    <name evidence="2" type="ORF">ACJRO7_004716</name>
</gene>
<feature type="region of interest" description="Disordered" evidence="1">
    <location>
        <begin position="213"/>
        <end position="367"/>
    </location>
</feature>
<evidence type="ECO:0000313" key="2">
    <source>
        <dbReference type="EMBL" id="KAL3719780.1"/>
    </source>
</evidence>
<evidence type="ECO:0008006" key="4">
    <source>
        <dbReference type="Google" id="ProtNLM"/>
    </source>
</evidence>
<dbReference type="EMBL" id="JBJKBG010000010">
    <property type="protein sequence ID" value="KAL3719780.1"/>
    <property type="molecule type" value="Genomic_DNA"/>
</dbReference>
<protein>
    <recommendedName>
        <fullName evidence="4">DUF4283 domain-containing protein</fullName>
    </recommendedName>
</protein>
<feature type="compositionally biased region" description="Low complexity" evidence="1">
    <location>
        <begin position="285"/>
        <end position="303"/>
    </location>
</feature>
<accession>A0ABD3IXK4</accession>
<dbReference type="AlphaFoldDB" id="A0ABD3IXK4"/>
<dbReference type="PANTHER" id="PTHR31286">
    <property type="entry name" value="GLYCINE-RICH CELL WALL STRUCTURAL PROTEIN 1.8-LIKE"/>
    <property type="match status" value="1"/>
</dbReference>
<sequence>MTESVLKETWGSHLIEMLADDEGFYFFFIPDPDYRRKILEEGPLTVNRVPLILKQWDPTLELRKDLQSSMPVWIRMKNIPFAYWSALGISQIASAVGRPLYVDPLTEKMKRLSFARVCVEVSAKLEKCESVEVFLNGESFIVPILYEWIPIACPKCYVFDHNCEEKEVPAPVADKSHDAVAEEARDAAVPTVPPSIPLTQPCKVSCVDQQDGWKQVTRKKRQPSGSNGKDSSTPISSLKFMDKSYSSQALSKSAQKNKGALIPSSTGPPSTMVPVEPIPESAYIGSGSTAEESEDAASAVSSSSDEEPDGPSELVTNVKHSAISEEAPAKRNSPKTPSIPKLAAPPIPALATPPDPPQGTSRRRSRR</sequence>
<comment type="caution">
    <text evidence="2">The sequence shown here is derived from an EMBL/GenBank/DDBJ whole genome shotgun (WGS) entry which is preliminary data.</text>
</comment>
<proteinExistence type="predicted"/>
<evidence type="ECO:0000256" key="1">
    <source>
        <dbReference type="SAM" id="MobiDB-lite"/>
    </source>
</evidence>
<feature type="compositionally biased region" description="Polar residues" evidence="1">
    <location>
        <begin position="223"/>
        <end position="236"/>
    </location>
</feature>
<reference evidence="2 3" key="1">
    <citation type="submission" date="2024-11" db="EMBL/GenBank/DDBJ databases">
        <title>Chromosome-level genome assembly of Eucalyptus globulus Labill. provides insights into its genome evolution.</title>
        <authorList>
            <person name="Li X."/>
        </authorList>
    </citation>
    <scope>NUCLEOTIDE SEQUENCE [LARGE SCALE GENOMIC DNA]</scope>
    <source>
        <strain evidence="2">CL2024</strain>
        <tissue evidence="2">Fresh tender leaves</tissue>
    </source>
</reference>
<keyword evidence="3" id="KW-1185">Reference proteome</keyword>
<organism evidence="2 3">
    <name type="scientific">Eucalyptus globulus</name>
    <name type="common">Tasmanian blue gum</name>
    <dbReference type="NCBI Taxonomy" id="34317"/>
    <lineage>
        <taxon>Eukaryota</taxon>
        <taxon>Viridiplantae</taxon>
        <taxon>Streptophyta</taxon>
        <taxon>Embryophyta</taxon>
        <taxon>Tracheophyta</taxon>
        <taxon>Spermatophyta</taxon>
        <taxon>Magnoliopsida</taxon>
        <taxon>eudicotyledons</taxon>
        <taxon>Gunneridae</taxon>
        <taxon>Pentapetalae</taxon>
        <taxon>rosids</taxon>
        <taxon>malvids</taxon>
        <taxon>Myrtales</taxon>
        <taxon>Myrtaceae</taxon>
        <taxon>Myrtoideae</taxon>
        <taxon>Eucalypteae</taxon>
        <taxon>Eucalyptus</taxon>
    </lineage>
</organism>
<name>A0ABD3IXK4_EUCGL</name>
<feature type="region of interest" description="Disordered" evidence="1">
    <location>
        <begin position="174"/>
        <end position="194"/>
    </location>
</feature>
<dbReference type="Proteomes" id="UP001634007">
    <property type="component" value="Unassembled WGS sequence"/>
</dbReference>
<feature type="compositionally biased region" description="Basic and acidic residues" evidence="1">
    <location>
        <begin position="174"/>
        <end position="186"/>
    </location>
</feature>
<evidence type="ECO:0000313" key="3">
    <source>
        <dbReference type="Proteomes" id="UP001634007"/>
    </source>
</evidence>
<feature type="compositionally biased region" description="Pro residues" evidence="1">
    <location>
        <begin position="343"/>
        <end position="357"/>
    </location>
</feature>
<feature type="compositionally biased region" description="Polar residues" evidence="1">
    <location>
        <begin position="244"/>
        <end position="256"/>
    </location>
</feature>